<dbReference type="AlphaFoldDB" id="A0A0U1LR58"/>
<feature type="compositionally biased region" description="Low complexity" evidence="5">
    <location>
        <begin position="303"/>
        <end position="326"/>
    </location>
</feature>
<evidence type="ECO:0000256" key="4">
    <source>
        <dbReference type="ARBA" id="ARBA00023136"/>
    </source>
</evidence>
<feature type="region of interest" description="Disordered" evidence="5">
    <location>
        <begin position="26"/>
        <end position="54"/>
    </location>
</feature>
<evidence type="ECO:0000313" key="8">
    <source>
        <dbReference type="Proteomes" id="UP000054383"/>
    </source>
</evidence>
<dbReference type="OrthoDB" id="4227331at2759"/>
<evidence type="ECO:0000256" key="6">
    <source>
        <dbReference type="SAM" id="Phobius"/>
    </source>
</evidence>
<evidence type="ECO:0000313" key="7">
    <source>
        <dbReference type="EMBL" id="CRG85889.1"/>
    </source>
</evidence>
<feature type="compositionally biased region" description="Low complexity" evidence="5">
    <location>
        <begin position="465"/>
        <end position="478"/>
    </location>
</feature>
<feature type="region of interest" description="Disordered" evidence="5">
    <location>
        <begin position="268"/>
        <end position="332"/>
    </location>
</feature>
<feature type="compositionally biased region" description="Polar residues" evidence="5">
    <location>
        <begin position="169"/>
        <end position="180"/>
    </location>
</feature>
<feature type="compositionally biased region" description="Acidic residues" evidence="5">
    <location>
        <begin position="452"/>
        <end position="461"/>
    </location>
</feature>
<feature type="compositionally biased region" description="Low complexity" evidence="5">
    <location>
        <begin position="181"/>
        <end position="245"/>
    </location>
</feature>
<proteinExistence type="predicted"/>
<keyword evidence="3 6" id="KW-1133">Transmembrane helix</keyword>
<dbReference type="GO" id="GO:0016020">
    <property type="term" value="C:membrane"/>
    <property type="evidence" value="ECO:0007669"/>
    <property type="project" value="UniProtKB-SubCell"/>
</dbReference>
<dbReference type="EMBL" id="CVMT01000002">
    <property type="protein sequence ID" value="CRG85889.1"/>
    <property type="molecule type" value="Genomic_DNA"/>
</dbReference>
<feature type="region of interest" description="Disordered" evidence="5">
    <location>
        <begin position="382"/>
        <end position="551"/>
    </location>
</feature>
<evidence type="ECO:0000256" key="1">
    <source>
        <dbReference type="ARBA" id="ARBA00004167"/>
    </source>
</evidence>
<feature type="compositionally biased region" description="Low complexity" evidence="5">
    <location>
        <begin position="268"/>
        <end position="289"/>
    </location>
</feature>
<evidence type="ECO:0000256" key="3">
    <source>
        <dbReference type="ARBA" id="ARBA00022989"/>
    </source>
</evidence>
<feature type="compositionally biased region" description="Basic and acidic residues" evidence="5">
    <location>
        <begin position="540"/>
        <end position="551"/>
    </location>
</feature>
<feature type="transmembrane region" description="Helical" evidence="6">
    <location>
        <begin position="337"/>
        <end position="359"/>
    </location>
</feature>
<dbReference type="STRING" id="28573.A0A0U1LR58"/>
<evidence type="ECO:0008006" key="9">
    <source>
        <dbReference type="Google" id="ProtNLM"/>
    </source>
</evidence>
<dbReference type="PANTHER" id="PTHR15549">
    <property type="entry name" value="PAIRED IMMUNOGLOBULIN-LIKE TYPE 2 RECEPTOR"/>
    <property type="match status" value="1"/>
</dbReference>
<gene>
    <name evidence="7" type="ORF">PISL3812_02892</name>
</gene>
<keyword evidence="4 6" id="KW-0472">Membrane</keyword>
<keyword evidence="2 6" id="KW-0812">Transmembrane</keyword>
<evidence type="ECO:0000256" key="2">
    <source>
        <dbReference type="ARBA" id="ARBA00022692"/>
    </source>
</evidence>
<dbReference type="Proteomes" id="UP000054383">
    <property type="component" value="Unassembled WGS sequence"/>
</dbReference>
<name>A0A0U1LR58_TALIS</name>
<dbReference type="OMA" id="TPYGMPL"/>
<reference evidence="7 8" key="1">
    <citation type="submission" date="2015-04" db="EMBL/GenBank/DDBJ databases">
        <authorList>
            <person name="Syromyatnikov M.Y."/>
            <person name="Popov V.N."/>
        </authorList>
    </citation>
    <scope>NUCLEOTIDE SEQUENCE [LARGE SCALE GENOMIC DNA]</scope>
    <source>
        <strain evidence="7">WF-38-12</strain>
    </source>
</reference>
<comment type="subcellular location">
    <subcellularLocation>
        <location evidence="1">Membrane</location>
        <topology evidence="1">Single-pass membrane protein</topology>
    </subcellularLocation>
</comment>
<keyword evidence="8" id="KW-1185">Reference proteome</keyword>
<dbReference type="GO" id="GO:0071944">
    <property type="term" value="C:cell periphery"/>
    <property type="evidence" value="ECO:0007669"/>
    <property type="project" value="UniProtKB-ARBA"/>
</dbReference>
<accession>A0A0U1LR58</accession>
<evidence type="ECO:0000256" key="5">
    <source>
        <dbReference type="SAM" id="MobiDB-lite"/>
    </source>
</evidence>
<dbReference type="InterPro" id="IPR051694">
    <property type="entry name" value="Immunoregulatory_rcpt-like"/>
</dbReference>
<sequence length="551" mass="56591">MTHHHSHARKHIRLNADAWRMENSGNDVQSAHHHHHQHSDVHSQPETNTSDEPVADDEAAPIAHHDINRRNGEVVQTVTTYVATEYDLLIESGTSTLGKFTVSTLPAVVTVPNFGALTVPANAGPLVTGALPSSLPPPVETNAATAAPATGATAMAGSPNHQVPLVSSKTTFSISETSQPSATQSVASDTSSASSDVETAVATTAAAAAPMSSASTTSGVSTSSISNSNPTSTSTSTSTSISDSNTISAMTSTSGASATTSSDASASTLLSTTDPASSVSTFSSTSTLSAGPTASNYGATEVSATSSSSSSSSSSSTSTTSAASSGSSGGVNETPKIVGGVLGGVLGTLFLLVLAFLLLRWKRRRATAAGVERTFGRDGVLGGDTQSFKPRAPEMSSWRRSSNTPLATGAFFNRRQPSSPGYSDDSPTGERGFQKISGRKIQSVLHTGGDGYGDEIEEEPIPDNPFESSSPISPTSAHSDYHQGPLVRLDSGDGAMMRPSPARTATMSSSADLMASSPPWQLGVAPLRPDPVGRSLPRQDGSRNSRFTERI</sequence>
<protein>
    <recommendedName>
        <fullName evidence="9">Mid2 domain-containing protein</fullName>
    </recommendedName>
</protein>
<organism evidence="7 8">
    <name type="scientific">Talaromyces islandicus</name>
    <name type="common">Penicillium islandicum</name>
    <dbReference type="NCBI Taxonomy" id="28573"/>
    <lineage>
        <taxon>Eukaryota</taxon>
        <taxon>Fungi</taxon>
        <taxon>Dikarya</taxon>
        <taxon>Ascomycota</taxon>
        <taxon>Pezizomycotina</taxon>
        <taxon>Eurotiomycetes</taxon>
        <taxon>Eurotiomycetidae</taxon>
        <taxon>Eurotiales</taxon>
        <taxon>Trichocomaceae</taxon>
        <taxon>Talaromyces</taxon>
        <taxon>Talaromyces sect. Islandici</taxon>
    </lineage>
</organism>
<feature type="region of interest" description="Disordered" evidence="5">
    <location>
        <begin position="169"/>
        <end position="245"/>
    </location>
</feature>